<dbReference type="EMBL" id="JAKKSL010000003">
    <property type="protein sequence ID" value="MCI2284932.1"/>
    <property type="molecule type" value="Genomic_DNA"/>
</dbReference>
<name>A0ABS9X3W9_9GAMM</name>
<dbReference type="PANTHER" id="PTHR30592:SF1">
    <property type="entry name" value="SULFUR CARRIER PROTEIN FDHD"/>
    <property type="match status" value="1"/>
</dbReference>
<evidence type="ECO:0000313" key="4">
    <source>
        <dbReference type="EMBL" id="MCI2284932.1"/>
    </source>
</evidence>
<comment type="function">
    <text evidence="3">Required for formate dehydrogenase (FDH) activity. Acts as a sulfur carrier protein that transfers sulfur from IscS to the molybdenum cofactor prior to its insertion into FDH.</text>
</comment>
<organism evidence="4 5">
    <name type="scientific">Colwellia maritima</name>
    <dbReference type="NCBI Taxonomy" id="2912588"/>
    <lineage>
        <taxon>Bacteria</taxon>
        <taxon>Pseudomonadati</taxon>
        <taxon>Pseudomonadota</taxon>
        <taxon>Gammaproteobacteria</taxon>
        <taxon>Alteromonadales</taxon>
        <taxon>Colwelliaceae</taxon>
        <taxon>Colwellia</taxon>
    </lineage>
</organism>
<evidence type="ECO:0000256" key="3">
    <source>
        <dbReference type="HAMAP-Rule" id="MF_00187"/>
    </source>
</evidence>
<comment type="caution">
    <text evidence="4">The sequence shown here is derived from an EMBL/GenBank/DDBJ whole genome shotgun (WGS) entry which is preliminary data.</text>
</comment>
<dbReference type="RefSeq" id="WP_242287416.1">
    <property type="nucleotide sequence ID" value="NZ_JAKKSL010000003.1"/>
</dbReference>
<dbReference type="Gene3D" id="3.10.20.10">
    <property type="match status" value="1"/>
</dbReference>
<evidence type="ECO:0000256" key="1">
    <source>
        <dbReference type="ARBA" id="ARBA00022490"/>
    </source>
</evidence>
<comment type="similarity">
    <text evidence="3">Belongs to the FdhD family.</text>
</comment>
<dbReference type="InterPro" id="IPR003786">
    <property type="entry name" value="FdhD"/>
</dbReference>
<comment type="subcellular location">
    <subcellularLocation>
        <location evidence="3">Cytoplasm</location>
    </subcellularLocation>
</comment>
<dbReference type="Proteomes" id="UP001139646">
    <property type="component" value="Unassembled WGS sequence"/>
</dbReference>
<dbReference type="PANTHER" id="PTHR30592">
    <property type="entry name" value="FORMATE DEHYDROGENASE"/>
    <property type="match status" value="1"/>
</dbReference>
<keyword evidence="2 3" id="KW-0501">Molybdenum cofactor biosynthesis</keyword>
<dbReference type="NCBIfam" id="TIGR00129">
    <property type="entry name" value="fdhD_narQ"/>
    <property type="match status" value="1"/>
</dbReference>
<dbReference type="InterPro" id="IPR016193">
    <property type="entry name" value="Cytidine_deaminase-like"/>
</dbReference>
<evidence type="ECO:0000313" key="5">
    <source>
        <dbReference type="Proteomes" id="UP001139646"/>
    </source>
</evidence>
<sequence length="277" mass="30179">MNNTIVGPVKEQLGLVKQNVNVWQNNAVDRCADLIAQEVAVALVYNGISHAVMMVSPTALENFAIGFSLTEGIINRTDEIYAIDIIEQEKGIEIALTISSRRFIQLKGRRRSLTGRTGCGICGAESLEQVKVPLESVVSNFTIEHAAINQATVNLARHQPLQKLTGAVHGATWCDIDGNVIHVCEDVGRHNALDKLIGLLWSDHVLRQPGFLLISSRASYEIVQKAAKAGIAIIAAVSAPTTLAINIADETGITLIGFSRQNRHVVYSHAYRLKKEK</sequence>
<keyword evidence="5" id="KW-1185">Reference proteome</keyword>
<feature type="active site" description="Cysteine persulfide intermediate" evidence="3">
    <location>
        <position position="119"/>
    </location>
</feature>
<protein>
    <recommendedName>
        <fullName evidence="3">Sulfur carrier protein FdhD</fullName>
    </recommendedName>
</protein>
<evidence type="ECO:0000256" key="2">
    <source>
        <dbReference type="ARBA" id="ARBA00023150"/>
    </source>
</evidence>
<dbReference type="Gene3D" id="3.40.140.10">
    <property type="entry name" value="Cytidine Deaminase, domain 2"/>
    <property type="match status" value="1"/>
</dbReference>
<accession>A0ABS9X3W9</accession>
<dbReference type="SUPFAM" id="SSF53927">
    <property type="entry name" value="Cytidine deaminase-like"/>
    <property type="match status" value="1"/>
</dbReference>
<gene>
    <name evidence="3 4" type="primary">fdhD</name>
    <name evidence="4" type="ORF">L3081_17955</name>
</gene>
<proteinExistence type="inferred from homology"/>
<reference evidence="4" key="1">
    <citation type="submission" date="2022-01" db="EMBL/GenBank/DDBJ databases">
        <title>Colwellia maritima, isolated from seawater.</title>
        <authorList>
            <person name="Kristyanto S."/>
            <person name="Jung J."/>
            <person name="Jeon C.O."/>
        </authorList>
    </citation>
    <scope>NUCLEOTIDE SEQUENCE</scope>
    <source>
        <strain evidence="4">MSW7</strain>
    </source>
</reference>
<dbReference type="HAMAP" id="MF_00187">
    <property type="entry name" value="FdhD"/>
    <property type="match status" value="1"/>
</dbReference>
<dbReference type="PIRSF" id="PIRSF015626">
    <property type="entry name" value="FdhD"/>
    <property type="match status" value="1"/>
</dbReference>
<dbReference type="Pfam" id="PF02634">
    <property type="entry name" value="FdhD-NarQ"/>
    <property type="match status" value="1"/>
</dbReference>
<keyword evidence="1 3" id="KW-0963">Cytoplasm</keyword>
<feature type="binding site" evidence="3">
    <location>
        <begin position="258"/>
        <end position="263"/>
    </location>
    <ligand>
        <name>Mo-bis(molybdopterin guanine dinucleotide)</name>
        <dbReference type="ChEBI" id="CHEBI:60539"/>
    </ligand>
</feature>